<accession>A0A5S6Q0Z3</accession>
<dbReference type="PROSITE" id="PS50975">
    <property type="entry name" value="ATP_GRASP"/>
    <property type="match status" value="1"/>
</dbReference>
<keyword evidence="3 6" id="KW-0547">Nucleotide-binding</keyword>
<dbReference type="Gene3D" id="3.30.470.20">
    <property type="entry name" value="ATP-grasp fold, B domain"/>
    <property type="match status" value="1"/>
</dbReference>
<dbReference type="PANTHER" id="PTHR18866">
    <property type="entry name" value="CARBOXYLASE:PYRUVATE/ACETYL-COA/PROPIONYL-COA CARBOXYLASE"/>
    <property type="match status" value="1"/>
</dbReference>
<protein>
    <submittedName>
        <fullName evidence="10">Methylcrotonoyl-CoA carboxylase subunit alpha, mitochondrial</fullName>
    </submittedName>
</protein>
<dbReference type="GO" id="GO:0046872">
    <property type="term" value="F:metal ion binding"/>
    <property type="evidence" value="ECO:0007669"/>
    <property type="project" value="InterPro"/>
</dbReference>
<evidence type="ECO:0000259" key="8">
    <source>
        <dbReference type="PROSITE" id="PS50979"/>
    </source>
</evidence>
<evidence type="ECO:0000313" key="9">
    <source>
        <dbReference type="Proteomes" id="UP000046395"/>
    </source>
</evidence>
<dbReference type="PROSITE" id="PS00867">
    <property type="entry name" value="CPSASE_2"/>
    <property type="match status" value="1"/>
</dbReference>
<dbReference type="PANTHER" id="PTHR18866:SF33">
    <property type="entry name" value="METHYLCROTONOYL-COA CARBOXYLASE SUBUNIT ALPHA, MITOCHONDRIAL-RELATED"/>
    <property type="match status" value="1"/>
</dbReference>
<evidence type="ECO:0000256" key="4">
    <source>
        <dbReference type="ARBA" id="ARBA00022840"/>
    </source>
</evidence>
<feature type="domain" description="Biotin carboxylation" evidence="8">
    <location>
        <begin position="203"/>
        <end position="652"/>
    </location>
</feature>
<keyword evidence="9" id="KW-1185">Reference proteome</keyword>
<dbReference type="PROSITE" id="PS00188">
    <property type="entry name" value="BIOTIN"/>
    <property type="match status" value="1"/>
</dbReference>
<comment type="cofactor">
    <cofactor evidence="1">
        <name>biotin</name>
        <dbReference type="ChEBI" id="CHEBI:57586"/>
    </cofactor>
</comment>
<dbReference type="InterPro" id="IPR016185">
    <property type="entry name" value="PreATP-grasp_dom_sf"/>
</dbReference>
<proteinExistence type="predicted"/>
<keyword evidence="5" id="KW-0092">Biotin</keyword>
<dbReference type="GO" id="GO:0005739">
    <property type="term" value="C:mitochondrion"/>
    <property type="evidence" value="ECO:0007669"/>
    <property type="project" value="TreeGrafter"/>
</dbReference>
<evidence type="ECO:0000256" key="2">
    <source>
        <dbReference type="ARBA" id="ARBA00022598"/>
    </source>
</evidence>
<dbReference type="STRING" id="70415.A0A5S6Q0Z3"/>
<keyword evidence="2" id="KW-0436">Ligase</keyword>
<dbReference type="InterPro" id="IPR005479">
    <property type="entry name" value="CPAse_ATP-bd"/>
</dbReference>
<dbReference type="FunFam" id="3.30.470.20:FF:000028">
    <property type="entry name" value="Methylcrotonoyl-CoA carboxylase subunit alpha, mitochondrial"/>
    <property type="match status" value="1"/>
</dbReference>
<dbReference type="SUPFAM" id="SSF56059">
    <property type="entry name" value="Glutathione synthetase ATP-binding domain-like"/>
    <property type="match status" value="1"/>
</dbReference>
<evidence type="ECO:0000256" key="6">
    <source>
        <dbReference type="PROSITE-ProRule" id="PRU00409"/>
    </source>
</evidence>
<dbReference type="InterPro" id="IPR011761">
    <property type="entry name" value="ATP-grasp"/>
</dbReference>
<evidence type="ECO:0000256" key="1">
    <source>
        <dbReference type="ARBA" id="ARBA00001953"/>
    </source>
</evidence>
<organism evidence="9 10">
    <name type="scientific">Trichuris muris</name>
    <name type="common">Mouse whipworm</name>
    <dbReference type="NCBI Taxonomy" id="70415"/>
    <lineage>
        <taxon>Eukaryota</taxon>
        <taxon>Metazoa</taxon>
        <taxon>Ecdysozoa</taxon>
        <taxon>Nematoda</taxon>
        <taxon>Enoplea</taxon>
        <taxon>Dorylaimia</taxon>
        <taxon>Trichinellida</taxon>
        <taxon>Trichuridae</taxon>
        <taxon>Trichuris</taxon>
    </lineage>
</organism>
<dbReference type="GO" id="GO:0005524">
    <property type="term" value="F:ATP binding"/>
    <property type="evidence" value="ECO:0007669"/>
    <property type="project" value="UniProtKB-UniRule"/>
</dbReference>
<dbReference type="AlphaFoldDB" id="A0A5S6Q0Z3"/>
<dbReference type="InterPro" id="IPR001882">
    <property type="entry name" value="Biotin_BS"/>
</dbReference>
<dbReference type="PROSITE" id="PS50979">
    <property type="entry name" value="BC"/>
    <property type="match status" value="1"/>
</dbReference>
<dbReference type="CDD" id="cd06850">
    <property type="entry name" value="biotinyl_domain"/>
    <property type="match status" value="1"/>
</dbReference>
<dbReference type="Gene3D" id="2.40.50.100">
    <property type="match status" value="1"/>
</dbReference>
<evidence type="ECO:0000313" key="10">
    <source>
        <dbReference type="WBParaSite" id="TMUE_0000000627.1"/>
    </source>
</evidence>
<dbReference type="SUPFAM" id="SSF51246">
    <property type="entry name" value="Rudiment single hybrid motif"/>
    <property type="match status" value="1"/>
</dbReference>
<dbReference type="InterPro" id="IPR000089">
    <property type="entry name" value="Biotin_lipoyl"/>
</dbReference>
<dbReference type="FunFam" id="3.30.1490.20:FF:000003">
    <property type="entry name" value="acetyl-CoA carboxylase isoform X1"/>
    <property type="match status" value="1"/>
</dbReference>
<evidence type="ECO:0000259" key="7">
    <source>
        <dbReference type="PROSITE" id="PS50975"/>
    </source>
</evidence>
<dbReference type="FunFam" id="3.40.50.20:FF:000010">
    <property type="entry name" value="Propionyl-CoA carboxylase subunit alpha"/>
    <property type="match status" value="1"/>
</dbReference>
<dbReference type="GO" id="GO:0004485">
    <property type="term" value="F:methylcrotonoyl-CoA carboxylase activity"/>
    <property type="evidence" value="ECO:0007669"/>
    <property type="project" value="TreeGrafter"/>
</dbReference>
<sequence length="888" mass="97864">MTDLDKVVVNLSCATLSSVEKCFLSKGLNLVLTPKDPPILDMICSVEHSLSKVDPTKTAEIKGAVSSSLTRRHKATPKLNNLERKVLKGLRCNKELLITKADKGNLVVLLNRHDYLVKINALLDTDIYRPLKSDPTTRTRREVLILLRRFANESKDKVLSKSGQKLYFTSNSKCLELYGLPKIHKPKVPLRPRSCKSTTQSKCIKKLLIANRGEIACRIIRTAQRLDIATVAVYSEADTNAMHVNLADNAYPIGPSPPSSSYLNQQCILNVALLCQADAIHPGYGFLSENAAFAEACVQNGFIFVGPSSSAMRAMGSKDKAKEIMSSAAVPVIDGYHGVDQSDVRLKAETERIGYPVMLKAVCSGGGKGMRVIVNESEFLDRLHSARSESKSAFGDDRMIIEKLVPCARHVEVQIFGDNYGNYVHLFERDCSAQRRCQKLIEEAPAPSISDTTRRSMRKAAIAAASCANYTGAGTVEFLVDKDQFYFLEMNTRLQVEHPVTEMITGIDLVEWQLRIASGERLPIQDQTSITSRGHSFEARIYAQNPLEGFAPCPGNLIYFDLSYLAKMSNLRLEVGYQQGDAVSSHYDPLIGKIVAWDADRTSALQKLHDALANLQLFGVGNNVAFLLTLCQHSRLSLEGAMHTKFIDEHVEQLLHNRKDEQWLKVAACWAHLGSYLAMRESMRHCCSDPFGISDGFRINTAPTGDRLTVRSGDTLVSTNLKESHTMFSFEVGKETYKMKCVRSTVDECAEGGKIAKMDIEYGSERIQVSSLFIACKARVYCSRFAGSFIDFNLAEPAWAESLSKVGAFSGEMNIAAPLPGIIERIVVTAGQQVKKGDVLLTMVAMKMEFSLTAPFDATVDRVLCQAGNSVPKGAKLVHLSSGEVGTD</sequence>
<evidence type="ECO:0000256" key="3">
    <source>
        <dbReference type="ARBA" id="ARBA00022741"/>
    </source>
</evidence>
<dbReference type="Pfam" id="PF00364">
    <property type="entry name" value="Biotin_lipoyl"/>
    <property type="match status" value="1"/>
</dbReference>
<dbReference type="Pfam" id="PF00289">
    <property type="entry name" value="Biotin_carb_N"/>
    <property type="match status" value="1"/>
</dbReference>
<name>A0A5S6Q0Z3_TRIMR</name>
<reference evidence="10" key="1">
    <citation type="submission" date="2019-12" db="UniProtKB">
        <authorList>
            <consortium name="WormBaseParasite"/>
        </authorList>
    </citation>
    <scope>IDENTIFICATION</scope>
</reference>
<dbReference type="SMART" id="SM00878">
    <property type="entry name" value="Biotin_carb_C"/>
    <property type="match status" value="1"/>
</dbReference>
<feature type="domain" description="ATP-grasp" evidence="7">
    <location>
        <begin position="322"/>
        <end position="518"/>
    </location>
</feature>
<dbReference type="SUPFAM" id="SSF52440">
    <property type="entry name" value="PreATP-grasp domain"/>
    <property type="match status" value="1"/>
</dbReference>
<dbReference type="InterPro" id="IPR011053">
    <property type="entry name" value="Single_hybrid_motif"/>
</dbReference>
<dbReference type="InterPro" id="IPR005482">
    <property type="entry name" value="Biotin_COase_C"/>
</dbReference>
<dbReference type="InterPro" id="IPR011054">
    <property type="entry name" value="Rudment_hybrid_motif"/>
</dbReference>
<dbReference type="Proteomes" id="UP000046395">
    <property type="component" value="Unassembled WGS sequence"/>
</dbReference>
<evidence type="ECO:0000256" key="5">
    <source>
        <dbReference type="ARBA" id="ARBA00023267"/>
    </source>
</evidence>
<dbReference type="WBParaSite" id="TMUE_0000000627.1">
    <property type="protein sequence ID" value="TMUE_0000000627.1"/>
    <property type="gene ID" value="WBGene00296567"/>
</dbReference>
<dbReference type="SUPFAM" id="SSF51230">
    <property type="entry name" value="Single hybrid motif"/>
    <property type="match status" value="1"/>
</dbReference>
<dbReference type="InterPro" id="IPR005481">
    <property type="entry name" value="BC-like_N"/>
</dbReference>
<dbReference type="Pfam" id="PF02786">
    <property type="entry name" value="CPSase_L_D2"/>
    <property type="match status" value="1"/>
</dbReference>
<dbReference type="InterPro" id="IPR011764">
    <property type="entry name" value="Biotin_carboxylation_dom"/>
</dbReference>
<dbReference type="InterPro" id="IPR050856">
    <property type="entry name" value="Biotin_carboxylase_complex"/>
</dbReference>
<dbReference type="Pfam" id="PF02785">
    <property type="entry name" value="Biotin_carb_C"/>
    <property type="match status" value="1"/>
</dbReference>
<keyword evidence="4 6" id="KW-0067">ATP-binding</keyword>